<name>A0AAP5Q7X8_9BURK</name>
<evidence type="ECO:0000256" key="2">
    <source>
        <dbReference type="ARBA" id="ARBA00022985"/>
    </source>
</evidence>
<comment type="similarity">
    <text evidence="1 6">Belongs to the UDP-glucose/GDP-mannose dehydrogenase family.</text>
</comment>
<dbReference type="SUPFAM" id="SSF48179">
    <property type="entry name" value="6-phosphogluconate dehydrogenase C-terminal domain-like"/>
    <property type="match status" value="1"/>
</dbReference>
<dbReference type="AlphaFoldDB" id="A0AAP5Q7X8"/>
<reference evidence="8" key="1">
    <citation type="submission" date="2022-08" db="EMBL/GenBank/DDBJ databases">
        <authorList>
            <person name="Kim S.-J."/>
        </authorList>
    </citation>
    <scope>NUCLEOTIDE SEQUENCE</scope>
    <source>
        <strain evidence="8">KJ</strain>
    </source>
</reference>
<dbReference type="InterPro" id="IPR014026">
    <property type="entry name" value="UDP-Glc/GDP-Man_DH_dimer"/>
</dbReference>
<dbReference type="Pfam" id="PF03721">
    <property type="entry name" value="UDPG_MGDP_dh_N"/>
    <property type="match status" value="1"/>
</dbReference>
<dbReference type="Pfam" id="PF03720">
    <property type="entry name" value="UDPG_MGDP_dh_C"/>
    <property type="match status" value="1"/>
</dbReference>
<dbReference type="NCBIfam" id="NF008286">
    <property type="entry name" value="PRK11064.1"/>
    <property type="match status" value="1"/>
</dbReference>
<dbReference type="InterPro" id="IPR008927">
    <property type="entry name" value="6-PGluconate_DH-like_C_sf"/>
</dbReference>
<dbReference type="PIRSF" id="PIRSF000124">
    <property type="entry name" value="UDPglc_GDPman_dh"/>
    <property type="match status" value="1"/>
</dbReference>
<dbReference type="GO" id="GO:0016628">
    <property type="term" value="F:oxidoreductase activity, acting on the CH-CH group of donors, NAD or NADP as acceptor"/>
    <property type="evidence" value="ECO:0007669"/>
    <property type="project" value="InterPro"/>
</dbReference>
<evidence type="ECO:0000313" key="8">
    <source>
        <dbReference type="EMBL" id="MDT8837337.1"/>
    </source>
</evidence>
<evidence type="ECO:0000256" key="1">
    <source>
        <dbReference type="ARBA" id="ARBA00006601"/>
    </source>
</evidence>
<dbReference type="FunFam" id="3.40.50.720:FF:000139">
    <property type="entry name" value="UDP-N-acetyl-D-mannosamine dehydrogenase"/>
    <property type="match status" value="1"/>
</dbReference>
<feature type="domain" description="UDP-glucose/GDP-mannose dehydrogenase C-terminal" evidence="7">
    <location>
        <begin position="316"/>
        <end position="413"/>
    </location>
</feature>
<dbReference type="EMBL" id="JANSLM010000002">
    <property type="protein sequence ID" value="MDT8837337.1"/>
    <property type="molecule type" value="Genomic_DNA"/>
</dbReference>
<dbReference type="Pfam" id="PF00984">
    <property type="entry name" value="UDPG_MGDP_dh"/>
    <property type="match status" value="1"/>
</dbReference>
<dbReference type="PANTHER" id="PTHR43491">
    <property type="entry name" value="UDP-N-ACETYL-D-MANNOSAMINE DEHYDROGENASE"/>
    <property type="match status" value="1"/>
</dbReference>
<dbReference type="InterPro" id="IPR036291">
    <property type="entry name" value="NAD(P)-bd_dom_sf"/>
</dbReference>
<evidence type="ECO:0000256" key="6">
    <source>
        <dbReference type="PIRNR" id="PIRNR000124"/>
    </source>
</evidence>
<dbReference type="PANTHER" id="PTHR43491:SF1">
    <property type="entry name" value="UDP-N-ACETYL-D-MANNOSAMINE DEHYDROGENASE"/>
    <property type="match status" value="1"/>
</dbReference>
<dbReference type="SMART" id="SM00984">
    <property type="entry name" value="UDPG_MGDP_dh_C"/>
    <property type="match status" value="1"/>
</dbReference>
<organism evidence="8 9">
    <name type="scientific">Paraburkholderia fungorum</name>
    <dbReference type="NCBI Taxonomy" id="134537"/>
    <lineage>
        <taxon>Bacteria</taxon>
        <taxon>Pseudomonadati</taxon>
        <taxon>Pseudomonadota</taxon>
        <taxon>Betaproteobacteria</taxon>
        <taxon>Burkholderiales</taxon>
        <taxon>Burkholderiaceae</taxon>
        <taxon>Paraburkholderia</taxon>
    </lineage>
</organism>
<dbReference type="InterPro" id="IPR014027">
    <property type="entry name" value="UDP-Glc/GDP-Man_DH_C"/>
</dbReference>
<keyword evidence="4" id="KW-0520">NAD</keyword>
<sequence>MEFEIISVVGLGYIGLPTAAAFAARRKQVIGVDVNQHAVDTINKGAIHIVEPELDMLVHAAVTQGYLRATTVPEPADAFLIAVPTPFADGFRPDLSYIEAASRAVAPVLKKGDLVVLESTSPVGATEQMAAWMAEVRPDLSFPQQAGEDSDIRIAHCPERVLPGHVIRELVENDRVIGGMTPRCSELARELYQSFVRGECILTDARTAEMCKLTENSFRDVNIAFANELSVICDELDINVWQLIRLANRHPRVSILQPGPGVGGHCIAVDPWFIVDSAPEQARLIRTARTVNDDKPRYVIDRVERAAKRFREPVIACLGLAFKANIDDLRESPALEIARELAERFAGQVVVVEPNIRKLPESLEGTVRLCELNEALAEADVVVILVDHAQFKRVDPVRLQAKVVIDTRGLLSHA</sequence>
<dbReference type="SUPFAM" id="SSF51735">
    <property type="entry name" value="NAD(P)-binding Rossmann-fold domains"/>
    <property type="match status" value="1"/>
</dbReference>
<evidence type="ECO:0000256" key="5">
    <source>
        <dbReference type="ARBA" id="ARBA00069634"/>
    </source>
</evidence>
<protein>
    <recommendedName>
        <fullName evidence="5">NDP-N-acetyl-D-galactosaminuronic acid dehydrogenase</fullName>
    </recommendedName>
</protein>
<keyword evidence="2" id="KW-0448">Lipopolysaccharide biosynthesis</keyword>
<dbReference type="RefSeq" id="WP_106352875.1">
    <property type="nucleotide sequence ID" value="NZ_JAHNIZ010000041.1"/>
</dbReference>
<dbReference type="InterPro" id="IPR017476">
    <property type="entry name" value="UDP-Glc/GDP-Man"/>
</dbReference>
<gene>
    <name evidence="8" type="primary">wecC</name>
    <name evidence="8" type="ORF">ParKJ_07925</name>
</gene>
<dbReference type="InterPro" id="IPR028359">
    <property type="entry name" value="UDP_ManNAc/GlcNAc_DH"/>
</dbReference>
<comment type="caution">
    <text evidence="8">The sequence shown here is derived from an EMBL/GenBank/DDBJ whole genome shotgun (WGS) entry which is preliminary data.</text>
</comment>
<evidence type="ECO:0000313" key="9">
    <source>
        <dbReference type="Proteomes" id="UP001246473"/>
    </source>
</evidence>
<dbReference type="NCBIfam" id="TIGR03026">
    <property type="entry name" value="NDP-sugDHase"/>
    <property type="match status" value="1"/>
</dbReference>
<dbReference type="Gene3D" id="3.40.50.720">
    <property type="entry name" value="NAD(P)-binding Rossmann-like Domain"/>
    <property type="match status" value="2"/>
</dbReference>
<evidence type="ECO:0000256" key="4">
    <source>
        <dbReference type="ARBA" id="ARBA00023027"/>
    </source>
</evidence>
<dbReference type="InterPro" id="IPR036220">
    <property type="entry name" value="UDP-Glc/GDP-Man_DH_C_sf"/>
</dbReference>
<dbReference type="InterPro" id="IPR001732">
    <property type="entry name" value="UDP-Glc/GDP-Man_DH_N"/>
</dbReference>
<dbReference type="GO" id="GO:0051287">
    <property type="term" value="F:NAD binding"/>
    <property type="evidence" value="ECO:0007669"/>
    <property type="project" value="InterPro"/>
</dbReference>
<proteinExistence type="inferred from homology"/>
<keyword evidence="3 8" id="KW-0560">Oxidoreductase</keyword>
<dbReference type="GO" id="GO:0016616">
    <property type="term" value="F:oxidoreductase activity, acting on the CH-OH group of donors, NAD or NADP as acceptor"/>
    <property type="evidence" value="ECO:0007669"/>
    <property type="project" value="InterPro"/>
</dbReference>
<dbReference type="PIRSF" id="PIRSF500136">
    <property type="entry name" value="UDP_ManNAc_DH"/>
    <property type="match status" value="1"/>
</dbReference>
<evidence type="ECO:0000256" key="3">
    <source>
        <dbReference type="ARBA" id="ARBA00023002"/>
    </source>
</evidence>
<dbReference type="Gene3D" id="1.20.5.100">
    <property type="entry name" value="Cytochrome c1, transmembrane anchor, C-terminal"/>
    <property type="match status" value="1"/>
</dbReference>
<dbReference type="SUPFAM" id="SSF52413">
    <property type="entry name" value="UDP-glucose/GDP-mannose dehydrogenase C-terminal domain"/>
    <property type="match status" value="1"/>
</dbReference>
<accession>A0AAP5Q7X8</accession>
<dbReference type="GO" id="GO:0009103">
    <property type="term" value="P:lipopolysaccharide biosynthetic process"/>
    <property type="evidence" value="ECO:0007669"/>
    <property type="project" value="UniProtKB-KW"/>
</dbReference>
<dbReference type="Proteomes" id="UP001246473">
    <property type="component" value="Unassembled WGS sequence"/>
</dbReference>
<evidence type="ECO:0000259" key="7">
    <source>
        <dbReference type="SMART" id="SM00984"/>
    </source>
</evidence>